<evidence type="ECO:0000256" key="3">
    <source>
        <dbReference type="ARBA" id="ARBA00012142"/>
    </source>
</evidence>
<dbReference type="RefSeq" id="WP_073570646.1">
    <property type="nucleotide sequence ID" value="NZ_FRXN01000001.1"/>
</dbReference>
<evidence type="ECO:0000256" key="12">
    <source>
        <dbReference type="RuleBase" id="RU000504"/>
    </source>
</evidence>
<reference evidence="15" key="1">
    <citation type="submission" date="2016-12" db="EMBL/GenBank/DDBJ databases">
        <authorList>
            <person name="Varghese N."/>
            <person name="Submissions S."/>
        </authorList>
    </citation>
    <scope>NUCLEOTIDE SEQUENCE [LARGE SCALE GENOMIC DNA]</scope>
    <source>
        <strain evidence="15">DSM 25035</strain>
    </source>
</reference>
<evidence type="ECO:0000256" key="11">
    <source>
        <dbReference type="ARBA" id="ARBA00023317"/>
    </source>
</evidence>
<evidence type="ECO:0000256" key="1">
    <source>
        <dbReference type="ARBA" id="ARBA00004997"/>
    </source>
</evidence>
<dbReference type="EC" id="2.7.1.40" evidence="3 12"/>
<dbReference type="AlphaFoldDB" id="A0A1M7Z7M0"/>
<dbReference type="GO" id="GO:0004743">
    <property type="term" value="F:pyruvate kinase activity"/>
    <property type="evidence" value="ECO:0007669"/>
    <property type="project" value="UniProtKB-EC"/>
</dbReference>
<proteinExistence type="inferred from homology"/>
<evidence type="ECO:0000256" key="4">
    <source>
        <dbReference type="ARBA" id="ARBA00022679"/>
    </source>
</evidence>
<dbReference type="UniPathway" id="UPA00109">
    <property type="reaction ID" value="UER00188"/>
</dbReference>
<organism evidence="14 15">
    <name type="scientific">Algoriphagus zhangzhouensis</name>
    <dbReference type="NCBI Taxonomy" id="1073327"/>
    <lineage>
        <taxon>Bacteria</taxon>
        <taxon>Pseudomonadati</taxon>
        <taxon>Bacteroidota</taxon>
        <taxon>Cytophagia</taxon>
        <taxon>Cytophagales</taxon>
        <taxon>Cyclobacteriaceae</taxon>
        <taxon>Algoriphagus</taxon>
    </lineage>
</organism>
<dbReference type="GO" id="GO:0030955">
    <property type="term" value="F:potassium ion binding"/>
    <property type="evidence" value="ECO:0007669"/>
    <property type="project" value="InterPro"/>
</dbReference>
<feature type="domain" description="Pyruvate kinase barrel" evidence="13">
    <location>
        <begin position="139"/>
        <end position="442"/>
    </location>
</feature>
<dbReference type="GO" id="GO:0005524">
    <property type="term" value="F:ATP binding"/>
    <property type="evidence" value="ECO:0007669"/>
    <property type="project" value="UniProtKB-KW"/>
</dbReference>
<evidence type="ECO:0000256" key="7">
    <source>
        <dbReference type="ARBA" id="ARBA00022777"/>
    </source>
</evidence>
<keyword evidence="5" id="KW-0479">Metal-binding</keyword>
<keyword evidence="10 12" id="KW-0324">Glycolysis</keyword>
<sequence length="492" mass="55397">MNQDLDEIREGLIKLESEMSHVDQVYKKLLKTIHLNHKSSAENFLKYLILRKTDIQHLQLLLHKNGLSSLASSESHIHRQIQVTLERLGQDFLENQKETIESGQSKIRNASAELFGKPQKGWSSSVMVTIDSGFLGERKLIRKLLEKGMGIARINCAHDDEKKWEKIIELIREESEQSGIPCKIHMDLAGPKIRTNLLKKGKEKGRVKVKTGDKIWLSDSGKGFSEKDIVISPNEKGVVQVLKIGDLVFIDDGLIEAKVEKLEDGNAQLLILRNSSKKDRLKAEKGINFPDTILSIPALTEFDRECLPFVVKHADTVGFSFVQRPTDLQLLKGEMEKISPNTPAIILKIETKDAVNHLPDLLLEGMKSPWFGVMIARGDLAVEIGFERLVEIQEEISWLCEAAHVPTIWATQVLENLHKSGVASRAEITDAGHAVMAECVMINKGDHTLEVLNSLKEIAIRTHSLKMKNRLIFRPLKIAGEFLNQLDQSLNH</sequence>
<keyword evidence="6" id="KW-0547">Nucleotide-binding</keyword>
<protein>
    <recommendedName>
        <fullName evidence="3 12">Pyruvate kinase</fullName>
        <ecNumber evidence="3 12">2.7.1.40</ecNumber>
    </recommendedName>
</protein>
<comment type="catalytic activity">
    <reaction evidence="12">
        <text>pyruvate + ATP = phosphoenolpyruvate + ADP + H(+)</text>
        <dbReference type="Rhea" id="RHEA:18157"/>
        <dbReference type="ChEBI" id="CHEBI:15361"/>
        <dbReference type="ChEBI" id="CHEBI:15378"/>
        <dbReference type="ChEBI" id="CHEBI:30616"/>
        <dbReference type="ChEBI" id="CHEBI:58702"/>
        <dbReference type="ChEBI" id="CHEBI:456216"/>
        <dbReference type="EC" id="2.7.1.40"/>
    </reaction>
</comment>
<evidence type="ECO:0000259" key="13">
    <source>
        <dbReference type="Pfam" id="PF00224"/>
    </source>
</evidence>
<dbReference type="PANTHER" id="PTHR11817">
    <property type="entry name" value="PYRUVATE KINASE"/>
    <property type="match status" value="1"/>
</dbReference>
<evidence type="ECO:0000313" key="15">
    <source>
        <dbReference type="Proteomes" id="UP000184609"/>
    </source>
</evidence>
<evidence type="ECO:0000256" key="9">
    <source>
        <dbReference type="ARBA" id="ARBA00022842"/>
    </source>
</evidence>
<dbReference type="EMBL" id="FRXN01000001">
    <property type="protein sequence ID" value="SHO60792.1"/>
    <property type="molecule type" value="Genomic_DNA"/>
</dbReference>
<comment type="pathway">
    <text evidence="1 12">Carbohydrate degradation; glycolysis; pyruvate from D-glyceraldehyde 3-phosphate: step 5/5.</text>
</comment>
<dbReference type="SUPFAM" id="SSF51621">
    <property type="entry name" value="Phosphoenolpyruvate/pyruvate domain"/>
    <property type="match status" value="1"/>
</dbReference>
<evidence type="ECO:0000256" key="6">
    <source>
        <dbReference type="ARBA" id="ARBA00022741"/>
    </source>
</evidence>
<dbReference type="GO" id="GO:0000287">
    <property type="term" value="F:magnesium ion binding"/>
    <property type="evidence" value="ECO:0007669"/>
    <property type="project" value="InterPro"/>
</dbReference>
<evidence type="ECO:0000313" key="14">
    <source>
        <dbReference type="EMBL" id="SHO60792.1"/>
    </source>
</evidence>
<dbReference type="Pfam" id="PF00224">
    <property type="entry name" value="PK"/>
    <property type="match status" value="1"/>
</dbReference>
<keyword evidence="7 12" id="KW-0418">Kinase</keyword>
<dbReference type="InterPro" id="IPR040442">
    <property type="entry name" value="Pyrv_kinase-like_dom_sf"/>
</dbReference>
<comment type="similarity">
    <text evidence="2 12">Belongs to the pyruvate kinase family.</text>
</comment>
<keyword evidence="11 14" id="KW-0670">Pyruvate</keyword>
<dbReference type="OrthoDB" id="9812123at2"/>
<accession>A0A1M7Z7M0</accession>
<keyword evidence="8" id="KW-0067">ATP-binding</keyword>
<evidence type="ECO:0000256" key="10">
    <source>
        <dbReference type="ARBA" id="ARBA00023152"/>
    </source>
</evidence>
<keyword evidence="15" id="KW-1185">Reference proteome</keyword>
<evidence type="ECO:0000256" key="8">
    <source>
        <dbReference type="ARBA" id="ARBA00022840"/>
    </source>
</evidence>
<dbReference type="Proteomes" id="UP000184609">
    <property type="component" value="Unassembled WGS sequence"/>
</dbReference>
<keyword evidence="9 12" id="KW-0460">Magnesium</keyword>
<dbReference type="GO" id="GO:0016301">
    <property type="term" value="F:kinase activity"/>
    <property type="evidence" value="ECO:0007669"/>
    <property type="project" value="UniProtKB-KW"/>
</dbReference>
<dbReference type="InterPro" id="IPR015806">
    <property type="entry name" value="Pyrv_Knase_insert_dom_sf"/>
</dbReference>
<dbReference type="Gene3D" id="3.20.20.60">
    <property type="entry name" value="Phosphoenolpyruvate-binding domains"/>
    <property type="match status" value="1"/>
</dbReference>
<gene>
    <name evidence="14" type="ORF">SAMN04488108_1031</name>
</gene>
<dbReference type="PRINTS" id="PR01050">
    <property type="entry name" value="PYRUVTKNASE"/>
</dbReference>
<evidence type="ECO:0000256" key="2">
    <source>
        <dbReference type="ARBA" id="ARBA00008663"/>
    </source>
</evidence>
<dbReference type="STRING" id="1073327.SAMN04488108_1031"/>
<dbReference type="Gene3D" id="2.40.33.10">
    <property type="entry name" value="PK beta-barrel domain-like"/>
    <property type="match status" value="1"/>
</dbReference>
<dbReference type="InterPro" id="IPR001697">
    <property type="entry name" value="Pyr_Knase"/>
</dbReference>
<dbReference type="SUPFAM" id="SSF50800">
    <property type="entry name" value="PK beta-barrel domain-like"/>
    <property type="match status" value="1"/>
</dbReference>
<keyword evidence="4 12" id="KW-0808">Transferase</keyword>
<evidence type="ECO:0000256" key="5">
    <source>
        <dbReference type="ARBA" id="ARBA00022723"/>
    </source>
</evidence>
<dbReference type="InterPro" id="IPR011037">
    <property type="entry name" value="Pyrv_Knase-like_insert_dom_sf"/>
</dbReference>
<dbReference type="InterPro" id="IPR015793">
    <property type="entry name" value="Pyrv_Knase_brl"/>
</dbReference>
<name>A0A1M7Z7M0_9BACT</name>
<dbReference type="InterPro" id="IPR015813">
    <property type="entry name" value="Pyrv/PenolPyrv_kinase-like_dom"/>
</dbReference>